<keyword evidence="1" id="KW-0732">Signal</keyword>
<dbReference type="EMBL" id="RJJR01000001">
    <property type="protein sequence ID" value="RNI40076.1"/>
    <property type="molecule type" value="Genomic_DNA"/>
</dbReference>
<proteinExistence type="predicted"/>
<accession>A0A3M9NQM1</accession>
<comment type="caution">
    <text evidence="2">The sequence shown here is derived from an EMBL/GenBank/DDBJ whole genome shotgun (WGS) entry which is preliminary data.</text>
</comment>
<dbReference type="Proteomes" id="UP000267223">
    <property type="component" value="Unassembled WGS sequence"/>
</dbReference>
<dbReference type="AlphaFoldDB" id="A0A3M9NQM1"/>
<organism evidence="2 3">
    <name type="scientific">Hanamia caeni</name>
    <dbReference type="NCBI Taxonomy" id="2294116"/>
    <lineage>
        <taxon>Bacteria</taxon>
        <taxon>Pseudomonadati</taxon>
        <taxon>Bacteroidota</taxon>
        <taxon>Chitinophagia</taxon>
        <taxon>Chitinophagales</taxon>
        <taxon>Chitinophagaceae</taxon>
        <taxon>Hanamia</taxon>
    </lineage>
</organism>
<evidence type="ECO:0000313" key="3">
    <source>
        <dbReference type="Proteomes" id="UP000267223"/>
    </source>
</evidence>
<gene>
    <name evidence="2" type="ORF">EFY79_01895</name>
</gene>
<name>A0A3M9NQM1_9BACT</name>
<keyword evidence="3" id="KW-1185">Reference proteome</keyword>
<evidence type="ECO:0000256" key="1">
    <source>
        <dbReference type="SAM" id="SignalP"/>
    </source>
</evidence>
<reference evidence="2 3" key="1">
    <citation type="submission" date="2018-11" db="EMBL/GenBank/DDBJ databases">
        <title>Draft genome sequence of Ferruginibacter sp. BO-59.</title>
        <authorList>
            <person name="Im W.T."/>
        </authorList>
    </citation>
    <scope>NUCLEOTIDE SEQUENCE [LARGE SCALE GENOMIC DNA]</scope>
    <source>
        <strain evidence="2 3">BO-59</strain>
    </source>
</reference>
<protein>
    <submittedName>
        <fullName evidence="2">Uncharacterized protein</fullName>
    </submittedName>
</protein>
<dbReference type="RefSeq" id="WP_123118966.1">
    <property type="nucleotide sequence ID" value="NZ_RJJR01000001.1"/>
</dbReference>
<feature type="signal peptide" evidence="1">
    <location>
        <begin position="1"/>
        <end position="20"/>
    </location>
</feature>
<sequence>MNQKFFLLSLLLLTYAFVFGQSNRDSTVKIDENYITLSEIVINKNLDVASFIRRIKTDTTFYKAFRNLRVTGYTANNDIRMLNKNDKTEASLNSITRQDRLGNCRIMRVLERKVTGDFFDRNGNYNYYTAQMYAGLFFTKDTICGENNIVKGYEFSTAGLSGIDKHKEQLKMLFFNPGKKIKGLPFISNKTAIFSPEMADNYDMEIDYKDYNGTPCYVFSVQVKKDKKSNVVIDRMVTWFNSKTFDIVARNYSLKYDAGVYDFDVKMKVQMKKVGNLLVPELLAYNGNWKVMFNKRERGVFTATLSDFVE</sequence>
<dbReference type="OrthoDB" id="650691at2"/>
<feature type="chain" id="PRO_5018268138" evidence="1">
    <location>
        <begin position="21"/>
        <end position="310"/>
    </location>
</feature>
<evidence type="ECO:0000313" key="2">
    <source>
        <dbReference type="EMBL" id="RNI40076.1"/>
    </source>
</evidence>